<dbReference type="InterPro" id="IPR001460">
    <property type="entry name" value="PCN-bd_Tpept"/>
</dbReference>
<dbReference type="GO" id="GO:0009002">
    <property type="term" value="F:serine-type D-Ala-D-Ala carboxypeptidase activity"/>
    <property type="evidence" value="ECO:0007669"/>
    <property type="project" value="UniProtKB-EC"/>
</dbReference>
<evidence type="ECO:0000313" key="11">
    <source>
        <dbReference type="Proteomes" id="UP000199095"/>
    </source>
</evidence>
<dbReference type="EC" id="3.4.16.4" evidence="4"/>
<dbReference type="GO" id="GO:0009252">
    <property type="term" value="P:peptidoglycan biosynthetic process"/>
    <property type="evidence" value="ECO:0007669"/>
    <property type="project" value="UniProtKB-UniPathway"/>
</dbReference>
<dbReference type="Pfam" id="PF03717">
    <property type="entry name" value="PBP_dimer"/>
    <property type="match status" value="1"/>
</dbReference>
<comment type="pathway">
    <text evidence="2">Cell wall biogenesis; peptidoglycan biosynthesis.</text>
</comment>
<gene>
    <name evidence="10" type="ORF">SAMN05421676_106223</name>
</gene>
<dbReference type="AlphaFoldDB" id="A0A1I0G5C5"/>
<keyword evidence="11" id="KW-1185">Reference proteome</keyword>
<dbReference type="Gene3D" id="3.90.1310.10">
    <property type="entry name" value="Penicillin-binding protein 2a (Domain 2)"/>
    <property type="match status" value="1"/>
</dbReference>
<name>A0A1I0G5C5_9BACI</name>
<evidence type="ECO:0000259" key="8">
    <source>
        <dbReference type="Pfam" id="PF00905"/>
    </source>
</evidence>
<dbReference type="Proteomes" id="UP000199095">
    <property type="component" value="Unassembled WGS sequence"/>
</dbReference>
<dbReference type="UniPathway" id="UPA00219"/>
<evidence type="ECO:0000256" key="4">
    <source>
        <dbReference type="ARBA" id="ARBA00012448"/>
    </source>
</evidence>
<dbReference type="STRING" id="237682.SAMN05421676_106223"/>
<protein>
    <recommendedName>
        <fullName evidence="4">serine-type D-Ala-D-Ala carboxypeptidase</fullName>
        <ecNumber evidence="4">3.4.16.4</ecNumber>
    </recommendedName>
</protein>
<evidence type="ECO:0000256" key="1">
    <source>
        <dbReference type="ARBA" id="ARBA00004370"/>
    </source>
</evidence>
<comment type="similarity">
    <text evidence="3">Belongs to the transpeptidase family.</text>
</comment>
<dbReference type="GO" id="GO:0051301">
    <property type="term" value="P:cell division"/>
    <property type="evidence" value="ECO:0007669"/>
    <property type="project" value="UniProtKB-KW"/>
</dbReference>
<feature type="domain" description="Penicillin-binding protein transpeptidase" evidence="8">
    <location>
        <begin position="260"/>
        <end position="564"/>
    </location>
</feature>
<dbReference type="Gene3D" id="3.40.710.10">
    <property type="entry name" value="DD-peptidase/beta-lactamase superfamily"/>
    <property type="match status" value="1"/>
</dbReference>
<keyword evidence="10" id="KW-0131">Cell cycle</keyword>
<dbReference type="OrthoDB" id="2985542at2"/>
<dbReference type="GO" id="GO:0071555">
    <property type="term" value="P:cell wall organization"/>
    <property type="evidence" value="ECO:0007669"/>
    <property type="project" value="TreeGrafter"/>
</dbReference>
<dbReference type="SUPFAM" id="SSF56601">
    <property type="entry name" value="beta-lactamase/transpeptidase-like"/>
    <property type="match status" value="1"/>
</dbReference>
<dbReference type="RefSeq" id="WP_093135281.1">
    <property type="nucleotide sequence ID" value="NZ_FOHJ01000006.1"/>
</dbReference>
<feature type="domain" description="Penicillin-binding protein dimerisation" evidence="9">
    <location>
        <begin position="58"/>
        <end position="216"/>
    </location>
</feature>
<dbReference type="EMBL" id="FOHJ01000006">
    <property type="protein sequence ID" value="SET66033.1"/>
    <property type="molecule type" value="Genomic_DNA"/>
</dbReference>
<sequence length="587" mass="66422">MKKRLYVLLTIVFILFSILVFRLADIQLFSTRSFGPENVNLLERSVAQRSHQMVLSTGRGQILSRNGERLTNKKVLDVIIFPKLEAEDTYKKLANVLDLSSKELQRKIKTLEQPAFITDIMNATIQSEQFNQLEDLELKGVQLIERFKNEDPALAQHLLGFVRENPALYNDRYGEEFPMVDSTPVGISGLQKAFDPFLIANEQEKLLFHVDGHGRPMFGFDLKYAGDNNHFYPAKIKTTLDLSLQQKAEKLFDEYEISKGGLVLLDVKSRDVLAMVSRPKVDKKNPYHEDRIRNQMITAHFPGSVFKTVVAAAAIEKGLVDEQRTFNCSQGVYGEKEDKRDLGELNFEQSFAQSCNRTFGQLALELMENDEDVISQYANKLGILGPVGWNGDIFRYDDFTQIPGEETGNIWGDPSDRQVEDAILQTAIGQKNVKVTPLAVANMMANIVNNGKKQKVRVVDQILYQNDATMGTFTNQKEEENEQINPLTAKRLQSLLKLVTQDSGTANELKELPISGKTGTAEMNSDGDEDNELENSWFAGYFPDKNPKYAMVAVDLQHHKGSKTKTLDIYKKMTEAVLQTEEQDENE</sequence>
<proteinExistence type="inferred from homology"/>
<evidence type="ECO:0000313" key="10">
    <source>
        <dbReference type="EMBL" id="SET66033.1"/>
    </source>
</evidence>
<dbReference type="GO" id="GO:0071972">
    <property type="term" value="F:peptidoglycan L,D-transpeptidase activity"/>
    <property type="evidence" value="ECO:0007669"/>
    <property type="project" value="TreeGrafter"/>
</dbReference>
<dbReference type="Pfam" id="PF00905">
    <property type="entry name" value="Transpeptidase"/>
    <property type="match status" value="1"/>
</dbReference>
<dbReference type="InterPro" id="IPR036138">
    <property type="entry name" value="PBP_dimer_sf"/>
</dbReference>
<dbReference type="PANTHER" id="PTHR30627:SF24">
    <property type="entry name" value="PENICILLIN-BINDING PROTEIN 4B"/>
    <property type="match status" value="1"/>
</dbReference>
<dbReference type="PANTHER" id="PTHR30627">
    <property type="entry name" value="PEPTIDOGLYCAN D,D-TRANSPEPTIDASE"/>
    <property type="match status" value="1"/>
</dbReference>
<evidence type="ECO:0000256" key="7">
    <source>
        <dbReference type="SAM" id="MobiDB-lite"/>
    </source>
</evidence>
<dbReference type="InterPro" id="IPR050515">
    <property type="entry name" value="Beta-lactam/transpept"/>
</dbReference>
<accession>A0A1I0G5C5</accession>
<evidence type="ECO:0000256" key="3">
    <source>
        <dbReference type="ARBA" id="ARBA00007171"/>
    </source>
</evidence>
<keyword evidence="5" id="KW-0472">Membrane</keyword>
<evidence type="ECO:0000256" key="6">
    <source>
        <dbReference type="ARBA" id="ARBA00034000"/>
    </source>
</evidence>
<dbReference type="SUPFAM" id="SSF56519">
    <property type="entry name" value="Penicillin binding protein dimerisation domain"/>
    <property type="match status" value="1"/>
</dbReference>
<dbReference type="InterPro" id="IPR012338">
    <property type="entry name" value="Beta-lactam/transpept-like"/>
</dbReference>
<comment type="subcellular location">
    <subcellularLocation>
        <location evidence="1">Membrane</location>
    </subcellularLocation>
</comment>
<dbReference type="GO" id="GO:0005886">
    <property type="term" value="C:plasma membrane"/>
    <property type="evidence" value="ECO:0007669"/>
    <property type="project" value="TreeGrafter"/>
</dbReference>
<feature type="region of interest" description="Disordered" evidence="7">
    <location>
        <begin position="513"/>
        <end position="532"/>
    </location>
</feature>
<dbReference type="InterPro" id="IPR005311">
    <property type="entry name" value="PBP_dimer"/>
</dbReference>
<organism evidence="10 11">
    <name type="scientific">Salinibacillus kushneri</name>
    <dbReference type="NCBI Taxonomy" id="237682"/>
    <lineage>
        <taxon>Bacteria</taxon>
        <taxon>Bacillati</taxon>
        <taxon>Bacillota</taxon>
        <taxon>Bacilli</taxon>
        <taxon>Bacillales</taxon>
        <taxon>Bacillaceae</taxon>
        <taxon>Salinibacillus</taxon>
    </lineage>
</organism>
<comment type="catalytic activity">
    <reaction evidence="6">
        <text>Preferential cleavage: (Ac)2-L-Lys-D-Ala-|-D-Ala. Also transpeptidation of peptidyl-alanyl moieties that are N-acyl substituents of D-alanine.</text>
        <dbReference type="EC" id="3.4.16.4"/>
    </reaction>
</comment>
<evidence type="ECO:0000256" key="2">
    <source>
        <dbReference type="ARBA" id="ARBA00004752"/>
    </source>
</evidence>
<keyword evidence="10" id="KW-0132">Cell division</keyword>
<dbReference type="GO" id="GO:0008658">
    <property type="term" value="F:penicillin binding"/>
    <property type="evidence" value="ECO:0007669"/>
    <property type="project" value="InterPro"/>
</dbReference>
<evidence type="ECO:0000256" key="5">
    <source>
        <dbReference type="ARBA" id="ARBA00023136"/>
    </source>
</evidence>
<reference evidence="11" key="1">
    <citation type="submission" date="2016-10" db="EMBL/GenBank/DDBJ databases">
        <authorList>
            <person name="Varghese N."/>
            <person name="Submissions S."/>
        </authorList>
    </citation>
    <scope>NUCLEOTIDE SEQUENCE [LARGE SCALE GENOMIC DNA]</scope>
    <source>
        <strain evidence="11">CGMCC 1.3566</strain>
    </source>
</reference>
<evidence type="ECO:0000259" key="9">
    <source>
        <dbReference type="Pfam" id="PF03717"/>
    </source>
</evidence>